<evidence type="ECO:0000256" key="2">
    <source>
        <dbReference type="ARBA" id="ARBA00022692"/>
    </source>
</evidence>
<dbReference type="Pfam" id="PF04191">
    <property type="entry name" value="PEMT"/>
    <property type="match status" value="1"/>
</dbReference>
<dbReference type="PANTHER" id="PTHR12714">
    <property type="entry name" value="PROTEIN-S ISOPRENYLCYSTEINE O-METHYLTRANSFERASE"/>
    <property type="match status" value="1"/>
</dbReference>
<evidence type="ECO:0000256" key="4">
    <source>
        <dbReference type="ARBA" id="ARBA00023136"/>
    </source>
</evidence>
<keyword evidence="6" id="KW-0489">Methyltransferase</keyword>
<dbReference type="InterPro" id="IPR007318">
    <property type="entry name" value="Phopholipid_MeTrfase"/>
</dbReference>
<proteinExistence type="predicted"/>
<gene>
    <name evidence="6" type="ORF">HELGO_WM32788</name>
</gene>
<dbReference type="GO" id="GO:0032259">
    <property type="term" value="P:methylation"/>
    <property type="evidence" value="ECO:0007669"/>
    <property type="project" value="UniProtKB-KW"/>
</dbReference>
<keyword evidence="3 5" id="KW-1133">Transmembrane helix</keyword>
<evidence type="ECO:0000256" key="3">
    <source>
        <dbReference type="ARBA" id="ARBA00022989"/>
    </source>
</evidence>
<keyword evidence="2 5" id="KW-0812">Transmembrane</keyword>
<accession>A0A6S6T5T3</accession>
<dbReference type="Gene3D" id="1.20.120.1630">
    <property type="match status" value="1"/>
</dbReference>
<reference evidence="6" key="1">
    <citation type="submission" date="2020-01" db="EMBL/GenBank/DDBJ databases">
        <authorList>
            <person name="Meier V. D."/>
            <person name="Meier V D."/>
        </authorList>
    </citation>
    <scope>NUCLEOTIDE SEQUENCE</scope>
    <source>
        <strain evidence="6">HLG_WM_MAG_09</strain>
    </source>
</reference>
<evidence type="ECO:0000256" key="1">
    <source>
        <dbReference type="ARBA" id="ARBA00004127"/>
    </source>
</evidence>
<dbReference type="AlphaFoldDB" id="A0A6S6T5T3"/>
<feature type="transmembrane region" description="Helical" evidence="5">
    <location>
        <begin position="38"/>
        <end position="59"/>
    </location>
</feature>
<feature type="transmembrane region" description="Helical" evidence="5">
    <location>
        <begin position="90"/>
        <end position="120"/>
    </location>
</feature>
<keyword evidence="4 5" id="KW-0472">Membrane</keyword>
<dbReference type="EMBL" id="CACVAT010000152">
    <property type="protein sequence ID" value="CAA6810503.1"/>
    <property type="molecule type" value="Genomic_DNA"/>
</dbReference>
<evidence type="ECO:0000256" key="5">
    <source>
        <dbReference type="SAM" id="Phobius"/>
    </source>
</evidence>
<comment type="subcellular location">
    <subcellularLocation>
        <location evidence="1">Endomembrane system</location>
        <topology evidence="1">Multi-pass membrane protein</topology>
    </subcellularLocation>
</comment>
<dbReference type="GO" id="GO:0012505">
    <property type="term" value="C:endomembrane system"/>
    <property type="evidence" value="ECO:0007669"/>
    <property type="project" value="UniProtKB-SubCell"/>
</dbReference>
<protein>
    <submittedName>
        <fullName evidence="6">Isoprenylcysteine carboxyl methyltransferase</fullName>
    </submittedName>
</protein>
<evidence type="ECO:0000313" key="6">
    <source>
        <dbReference type="EMBL" id="CAA6810503.1"/>
    </source>
</evidence>
<dbReference type="PANTHER" id="PTHR12714:SF24">
    <property type="entry name" value="SLR1182 PROTEIN"/>
    <property type="match status" value="1"/>
</dbReference>
<sequence length="151" mass="17346">MLKTVIPPPIYVLSAAGIMWWLDKSLPVMVWLDSSLNQIGLVIIAIAVLLDLWSLGLFFRSKTTPNPMKPSGTSTLVFDGMYKITRNPMYLGMLIALAGWWIYLGSLSPLLMLPVFVWVLTIQQIIPEETVLEDKFGQEYLDYKRRVRRWI</sequence>
<name>A0A6S6T5T3_9GAMM</name>
<organism evidence="6">
    <name type="scientific">uncultured Thiotrichaceae bacterium</name>
    <dbReference type="NCBI Taxonomy" id="298394"/>
    <lineage>
        <taxon>Bacteria</taxon>
        <taxon>Pseudomonadati</taxon>
        <taxon>Pseudomonadota</taxon>
        <taxon>Gammaproteobacteria</taxon>
        <taxon>Thiotrichales</taxon>
        <taxon>Thiotrichaceae</taxon>
        <taxon>environmental samples</taxon>
    </lineage>
</organism>
<keyword evidence="6" id="KW-0808">Transferase</keyword>
<dbReference type="GO" id="GO:0008168">
    <property type="term" value="F:methyltransferase activity"/>
    <property type="evidence" value="ECO:0007669"/>
    <property type="project" value="UniProtKB-KW"/>
</dbReference>